<dbReference type="AlphaFoldDB" id="A0AAV2HBR2"/>
<dbReference type="PROSITE" id="PS50217">
    <property type="entry name" value="BZIP"/>
    <property type="match status" value="1"/>
</dbReference>
<evidence type="ECO:0000256" key="3">
    <source>
        <dbReference type="ARBA" id="ARBA00023015"/>
    </source>
</evidence>
<keyword evidence="3" id="KW-0805">Transcription regulation</keyword>
<gene>
    <name evidence="9" type="ORF">GSLYS_00005308001</name>
</gene>
<evidence type="ECO:0000256" key="7">
    <source>
        <dbReference type="SAM" id="MobiDB-lite"/>
    </source>
</evidence>
<keyword evidence="5" id="KW-0804">Transcription</keyword>
<comment type="similarity">
    <text evidence="2">Belongs to the bZIP family. NFIL3 subfamily.</text>
</comment>
<dbReference type="Proteomes" id="UP001497497">
    <property type="component" value="Unassembled WGS sequence"/>
</dbReference>
<evidence type="ECO:0000256" key="5">
    <source>
        <dbReference type="ARBA" id="ARBA00023163"/>
    </source>
</evidence>
<comment type="subcellular location">
    <subcellularLocation>
        <location evidence="1">Nucleus</location>
    </subcellularLocation>
</comment>
<feature type="domain" description="BZIP" evidence="8">
    <location>
        <begin position="110"/>
        <end position="167"/>
    </location>
</feature>
<proteinExistence type="inferred from homology"/>
<evidence type="ECO:0000256" key="6">
    <source>
        <dbReference type="ARBA" id="ARBA00023242"/>
    </source>
</evidence>
<dbReference type="SUPFAM" id="SSF57959">
    <property type="entry name" value="Leucine zipper domain"/>
    <property type="match status" value="1"/>
</dbReference>
<dbReference type="GO" id="GO:0005634">
    <property type="term" value="C:nucleus"/>
    <property type="evidence" value="ECO:0007669"/>
    <property type="project" value="UniProtKB-SubCell"/>
</dbReference>
<protein>
    <recommendedName>
        <fullName evidence="8">BZIP domain-containing protein</fullName>
    </recommendedName>
</protein>
<accession>A0AAV2HBR2</accession>
<dbReference type="GO" id="GO:0000978">
    <property type="term" value="F:RNA polymerase II cis-regulatory region sequence-specific DNA binding"/>
    <property type="evidence" value="ECO:0007669"/>
    <property type="project" value="TreeGrafter"/>
</dbReference>
<dbReference type="Gene3D" id="1.20.5.170">
    <property type="match status" value="1"/>
</dbReference>
<dbReference type="InterPro" id="IPR046347">
    <property type="entry name" value="bZIP_sf"/>
</dbReference>
<evidence type="ECO:0000256" key="4">
    <source>
        <dbReference type="ARBA" id="ARBA00023125"/>
    </source>
</evidence>
<dbReference type="EMBL" id="CAXITT010000083">
    <property type="protein sequence ID" value="CAL1531213.1"/>
    <property type="molecule type" value="Genomic_DNA"/>
</dbReference>
<dbReference type="GO" id="GO:0000981">
    <property type="term" value="F:DNA-binding transcription factor activity, RNA polymerase II-specific"/>
    <property type="evidence" value="ECO:0007669"/>
    <property type="project" value="TreeGrafter"/>
</dbReference>
<feature type="compositionally biased region" description="Polar residues" evidence="7">
    <location>
        <begin position="1"/>
        <end position="15"/>
    </location>
</feature>
<sequence>MNPDNTSYADSSSPLYTLGNGKESDNCTNTVNPDFYYQDSNQMMPQLLSDQQNHQAFSTSQSPGLFRLPPGGQFHGLASPALARALSTITSDKNRRPRSEKKPIPDEQKDDKYYERRRRNNEAAKKSRDARKKREDDLAVRATILERKNSILKVQADTMRGETEKLRLLWMTRCQNLAQRQNQANLQPTMSSQIQKNCPN</sequence>
<dbReference type="CDD" id="cd14695">
    <property type="entry name" value="bZIP_HLF"/>
    <property type="match status" value="1"/>
</dbReference>
<evidence type="ECO:0000256" key="1">
    <source>
        <dbReference type="ARBA" id="ARBA00004123"/>
    </source>
</evidence>
<evidence type="ECO:0000259" key="8">
    <source>
        <dbReference type="PROSITE" id="PS50217"/>
    </source>
</evidence>
<dbReference type="SMART" id="SM00338">
    <property type="entry name" value="BRLZ"/>
    <property type="match status" value="1"/>
</dbReference>
<organism evidence="9 10">
    <name type="scientific">Lymnaea stagnalis</name>
    <name type="common">Great pond snail</name>
    <name type="synonym">Helix stagnalis</name>
    <dbReference type="NCBI Taxonomy" id="6523"/>
    <lineage>
        <taxon>Eukaryota</taxon>
        <taxon>Metazoa</taxon>
        <taxon>Spiralia</taxon>
        <taxon>Lophotrochozoa</taxon>
        <taxon>Mollusca</taxon>
        <taxon>Gastropoda</taxon>
        <taxon>Heterobranchia</taxon>
        <taxon>Euthyneura</taxon>
        <taxon>Panpulmonata</taxon>
        <taxon>Hygrophila</taxon>
        <taxon>Lymnaeoidea</taxon>
        <taxon>Lymnaeidae</taxon>
        <taxon>Lymnaea</taxon>
    </lineage>
</organism>
<comment type="caution">
    <text evidence="9">The sequence shown here is derived from an EMBL/GenBank/DDBJ whole genome shotgun (WGS) entry which is preliminary data.</text>
</comment>
<feature type="compositionally biased region" description="Polar residues" evidence="7">
    <location>
        <begin position="26"/>
        <end position="63"/>
    </location>
</feature>
<feature type="region of interest" description="Disordered" evidence="7">
    <location>
        <begin position="1"/>
        <end position="136"/>
    </location>
</feature>
<dbReference type="InterPro" id="IPR040223">
    <property type="entry name" value="PAR_bZIP"/>
</dbReference>
<keyword evidence="10" id="KW-1185">Reference proteome</keyword>
<keyword evidence="6" id="KW-0539">Nucleus</keyword>
<evidence type="ECO:0000256" key="2">
    <source>
        <dbReference type="ARBA" id="ARBA00006079"/>
    </source>
</evidence>
<dbReference type="PANTHER" id="PTHR11988">
    <property type="entry name" value="THYROTROPH EMBRYONIC FACTOR RELATED"/>
    <property type="match status" value="1"/>
</dbReference>
<dbReference type="Pfam" id="PF07716">
    <property type="entry name" value="bZIP_2"/>
    <property type="match status" value="1"/>
</dbReference>
<dbReference type="PANTHER" id="PTHR11988:SF55">
    <property type="entry name" value="BZIP DOMAIN-CONTAINING PROTEIN"/>
    <property type="match status" value="1"/>
</dbReference>
<feature type="compositionally biased region" description="Basic and acidic residues" evidence="7">
    <location>
        <begin position="100"/>
        <end position="136"/>
    </location>
</feature>
<reference evidence="9 10" key="1">
    <citation type="submission" date="2024-04" db="EMBL/GenBank/DDBJ databases">
        <authorList>
            <consortium name="Genoscope - CEA"/>
            <person name="William W."/>
        </authorList>
    </citation>
    <scope>NUCLEOTIDE SEQUENCE [LARGE SCALE GENOMIC DNA]</scope>
</reference>
<evidence type="ECO:0000313" key="9">
    <source>
        <dbReference type="EMBL" id="CAL1531213.1"/>
    </source>
</evidence>
<name>A0AAV2HBR2_LYMST</name>
<dbReference type="FunFam" id="1.20.5.170:FF:000025">
    <property type="entry name" value="nuclear factor interleukin-3-regulated protein-like"/>
    <property type="match status" value="1"/>
</dbReference>
<dbReference type="InterPro" id="IPR004827">
    <property type="entry name" value="bZIP"/>
</dbReference>
<evidence type="ECO:0000313" key="10">
    <source>
        <dbReference type="Proteomes" id="UP001497497"/>
    </source>
</evidence>
<keyword evidence="4" id="KW-0238">DNA-binding</keyword>